<evidence type="ECO:0000256" key="7">
    <source>
        <dbReference type="ARBA" id="ARBA00029660"/>
    </source>
</evidence>
<dbReference type="PROSITE" id="PS51186">
    <property type="entry name" value="GNAT"/>
    <property type="match status" value="1"/>
</dbReference>
<dbReference type="PANTHER" id="PTHR43072">
    <property type="entry name" value="N-ACETYLTRANSFERASE"/>
    <property type="match status" value="1"/>
</dbReference>
<comment type="catalytic activity">
    <reaction evidence="8 9">
        <text>kanamycin B + acetyl-CoA = N(6')-acetylkanamycin B + CoA + H(+)</text>
        <dbReference type="Rhea" id="RHEA:16449"/>
        <dbReference type="ChEBI" id="CHEBI:15378"/>
        <dbReference type="ChEBI" id="CHEBI:57287"/>
        <dbReference type="ChEBI" id="CHEBI:57288"/>
        <dbReference type="ChEBI" id="CHEBI:58390"/>
        <dbReference type="ChEBI" id="CHEBI:58549"/>
        <dbReference type="EC" id="2.3.1.82"/>
    </reaction>
</comment>
<keyword evidence="5 9" id="KW-0046">Antibiotic resistance</keyword>
<dbReference type="CDD" id="cd04301">
    <property type="entry name" value="NAT_SF"/>
    <property type="match status" value="1"/>
</dbReference>
<dbReference type="PIRSF" id="PIRSF000452">
    <property type="entry name" value="6-N-acetyltransf"/>
    <property type="match status" value="1"/>
</dbReference>
<dbReference type="Proteomes" id="UP001595533">
    <property type="component" value="Unassembled WGS sequence"/>
</dbReference>
<sequence>MAADLAGWARLRGQLWPADAAQHINELNQYFTGQSVDIIKAYVLVDDNRQVQGFMELNIRNFAEGSRSPQVPYVEAWYVSPVYQGQGWGKQFMHKAEQWALKMGHHELASDTEISNQLSINIHKHLGFVETERIVCLLKQLKP</sequence>
<dbReference type="InterPro" id="IPR016181">
    <property type="entry name" value="Acyl_CoA_acyltransferase"/>
</dbReference>
<gene>
    <name evidence="11" type="ORF">ACFODZ_00500</name>
</gene>
<dbReference type="EMBL" id="JBHRTS010000001">
    <property type="protein sequence ID" value="MFC3192706.1"/>
    <property type="molecule type" value="Genomic_DNA"/>
</dbReference>
<feature type="domain" description="N-acetyltransferase" evidence="10">
    <location>
        <begin position="1"/>
        <end position="143"/>
    </location>
</feature>
<keyword evidence="12" id="KW-1185">Reference proteome</keyword>
<dbReference type="GO" id="GO:0016746">
    <property type="term" value="F:acyltransferase activity"/>
    <property type="evidence" value="ECO:0007669"/>
    <property type="project" value="UniProtKB-KW"/>
</dbReference>
<proteinExistence type="predicted"/>
<evidence type="ECO:0000256" key="5">
    <source>
        <dbReference type="ARBA" id="ARBA00023251"/>
    </source>
</evidence>
<accession>A0ABV7J3J2</accession>
<evidence type="ECO:0000256" key="1">
    <source>
        <dbReference type="ARBA" id="ARBA00011738"/>
    </source>
</evidence>
<evidence type="ECO:0000256" key="8">
    <source>
        <dbReference type="ARBA" id="ARBA00048923"/>
    </source>
</evidence>
<comment type="function">
    <text evidence="9">Catalyzes the transfer of an acetyl group from acetyl-CoA to the 6'-amino group of aminoglycoside molecules conferring resistance to antibiotics containing the purpurosamine ring.</text>
</comment>
<comment type="subunit">
    <text evidence="1 9">Homodimer.</text>
</comment>
<dbReference type="Pfam" id="PF00583">
    <property type="entry name" value="Acetyltransf_1"/>
    <property type="match status" value="1"/>
</dbReference>
<dbReference type="InterPro" id="IPR024170">
    <property type="entry name" value="Aminoglycoside_N6-AcTrfrase"/>
</dbReference>
<dbReference type="InterPro" id="IPR000182">
    <property type="entry name" value="GNAT_dom"/>
</dbReference>
<name>A0ABV7J3J2_9GAMM</name>
<evidence type="ECO:0000256" key="9">
    <source>
        <dbReference type="PIRNR" id="PIRNR000452"/>
    </source>
</evidence>
<organism evidence="11 12">
    <name type="scientific">Marinicella sediminis</name>
    <dbReference type="NCBI Taxonomy" id="1792834"/>
    <lineage>
        <taxon>Bacteria</taxon>
        <taxon>Pseudomonadati</taxon>
        <taxon>Pseudomonadota</taxon>
        <taxon>Gammaproteobacteria</taxon>
        <taxon>Lysobacterales</taxon>
        <taxon>Marinicellaceae</taxon>
        <taxon>Marinicella</taxon>
    </lineage>
</organism>
<dbReference type="EC" id="2.3.1.82" evidence="2 9"/>
<reference evidence="12" key="1">
    <citation type="journal article" date="2019" name="Int. J. Syst. Evol. Microbiol.">
        <title>The Global Catalogue of Microorganisms (GCM) 10K type strain sequencing project: providing services to taxonomists for standard genome sequencing and annotation.</title>
        <authorList>
            <consortium name="The Broad Institute Genomics Platform"/>
            <consortium name="The Broad Institute Genome Sequencing Center for Infectious Disease"/>
            <person name="Wu L."/>
            <person name="Ma J."/>
        </authorList>
    </citation>
    <scope>NUCLEOTIDE SEQUENCE [LARGE SCALE GENOMIC DNA]</scope>
    <source>
        <strain evidence="12">KCTC 42953</strain>
    </source>
</reference>
<evidence type="ECO:0000259" key="10">
    <source>
        <dbReference type="PROSITE" id="PS51186"/>
    </source>
</evidence>
<keyword evidence="6 9" id="KW-0012">Acyltransferase</keyword>
<comment type="caution">
    <text evidence="11">The sequence shown here is derived from an EMBL/GenBank/DDBJ whole genome shotgun (WGS) entry which is preliminary data.</text>
</comment>
<dbReference type="Gene3D" id="3.40.630.30">
    <property type="match status" value="1"/>
</dbReference>
<evidence type="ECO:0000256" key="6">
    <source>
        <dbReference type="ARBA" id="ARBA00023315"/>
    </source>
</evidence>
<keyword evidence="4 9" id="KW-0808">Transferase</keyword>
<dbReference type="SUPFAM" id="SSF55729">
    <property type="entry name" value="Acyl-CoA N-acyltransferases (Nat)"/>
    <property type="match status" value="1"/>
</dbReference>
<evidence type="ECO:0000256" key="4">
    <source>
        <dbReference type="ARBA" id="ARBA00022679"/>
    </source>
</evidence>
<evidence type="ECO:0000313" key="12">
    <source>
        <dbReference type="Proteomes" id="UP001595533"/>
    </source>
</evidence>
<dbReference type="RefSeq" id="WP_109862313.1">
    <property type="nucleotide sequence ID" value="NZ_JBHRTS010000001.1"/>
</dbReference>
<evidence type="ECO:0000256" key="2">
    <source>
        <dbReference type="ARBA" id="ARBA00012888"/>
    </source>
</evidence>
<protein>
    <recommendedName>
        <fullName evidence="3 9">Aminoglycoside N(6')-acetyltransferase type 1</fullName>
        <ecNumber evidence="2 9">2.3.1.82</ecNumber>
    </recommendedName>
    <alternativeName>
        <fullName evidence="7 9">Aminoglycoside resistance protein</fullName>
    </alternativeName>
</protein>
<evidence type="ECO:0000313" key="11">
    <source>
        <dbReference type="EMBL" id="MFC3192706.1"/>
    </source>
</evidence>
<evidence type="ECO:0000256" key="3">
    <source>
        <dbReference type="ARBA" id="ARBA00017677"/>
    </source>
</evidence>